<reference evidence="2 3" key="1">
    <citation type="journal article" date="2013" name="Nat. Genet.">
        <title>The genome of the hydatid tapeworm Echinococcus granulosus.</title>
        <authorList>
            <person name="Zheng H."/>
            <person name="Zhang W."/>
            <person name="Zhang L."/>
            <person name="Zhang Z."/>
            <person name="Li J."/>
            <person name="Lu G."/>
            <person name="Zhu Y."/>
            <person name="Wang Y."/>
            <person name="Huang Y."/>
            <person name="Liu J."/>
            <person name="Kang H."/>
            <person name="Chen J."/>
            <person name="Wang L."/>
            <person name="Chen A."/>
            <person name="Yu S."/>
            <person name="Gao Z."/>
            <person name="Jin L."/>
            <person name="Gu W."/>
            <person name="Wang Z."/>
            <person name="Zhao L."/>
            <person name="Shi B."/>
            <person name="Wen H."/>
            <person name="Lin R."/>
            <person name="Jones M.K."/>
            <person name="Brejova B."/>
            <person name="Vinar T."/>
            <person name="Zhao G."/>
            <person name="McManus D.P."/>
            <person name="Chen Z."/>
            <person name="Zhou Y."/>
            <person name="Wang S."/>
        </authorList>
    </citation>
    <scope>NUCLEOTIDE SEQUENCE [LARGE SCALE GENOMIC DNA]</scope>
</reference>
<dbReference type="KEGG" id="egl:EGR_09703"/>
<dbReference type="AlphaFoldDB" id="W6U304"/>
<feature type="region of interest" description="Disordered" evidence="1">
    <location>
        <begin position="55"/>
        <end position="156"/>
    </location>
</feature>
<dbReference type="GeneID" id="36345418"/>
<dbReference type="RefSeq" id="XP_024346654.1">
    <property type="nucleotide sequence ID" value="XM_024498952.1"/>
</dbReference>
<organism evidence="2 3">
    <name type="scientific">Echinococcus granulosus</name>
    <name type="common">Hydatid tapeworm</name>
    <dbReference type="NCBI Taxonomy" id="6210"/>
    <lineage>
        <taxon>Eukaryota</taxon>
        <taxon>Metazoa</taxon>
        <taxon>Spiralia</taxon>
        <taxon>Lophotrochozoa</taxon>
        <taxon>Platyhelminthes</taxon>
        <taxon>Cestoda</taxon>
        <taxon>Eucestoda</taxon>
        <taxon>Cyclophyllidea</taxon>
        <taxon>Taeniidae</taxon>
        <taxon>Echinococcus</taxon>
        <taxon>Echinococcus granulosus group</taxon>
    </lineage>
</organism>
<dbReference type="CTD" id="36345418"/>
<evidence type="ECO:0000256" key="1">
    <source>
        <dbReference type="SAM" id="MobiDB-lite"/>
    </source>
</evidence>
<dbReference type="STRING" id="6210.W6U304"/>
<comment type="caution">
    <text evidence="2">The sequence shown here is derived from an EMBL/GenBank/DDBJ whole genome shotgun (WGS) entry which is preliminary data.</text>
</comment>
<protein>
    <submittedName>
        <fullName evidence="2">Uncharacterized protein</fullName>
    </submittedName>
</protein>
<evidence type="ECO:0000313" key="3">
    <source>
        <dbReference type="Proteomes" id="UP000019149"/>
    </source>
</evidence>
<evidence type="ECO:0000313" key="2">
    <source>
        <dbReference type="EMBL" id="EUB55458.1"/>
    </source>
</evidence>
<proteinExistence type="predicted"/>
<sequence>MEKGMKEGEGQEQPTRKADSKSNRCKRKREDFLEIISKIARQIYEQIAEFFEKWLPKAEEEEQPIDERDGKKPGDGEENSGEGKGETQDNKEEEETFKGERDKLLGEEGGETSDEMEKGKKPDDEEDEESRDGGKGKEDDKEEEHGEKGNVKKSRK</sequence>
<name>W6U304_ECHGR</name>
<gene>
    <name evidence="2" type="ORF">EGR_09703</name>
</gene>
<dbReference type="EMBL" id="APAU02000161">
    <property type="protein sequence ID" value="EUB55458.1"/>
    <property type="molecule type" value="Genomic_DNA"/>
</dbReference>
<dbReference type="OrthoDB" id="6319925at2759"/>
<feature type="region of interest" description="Disordered" evidence="1">
    <location>
        <begin position="1"/>
        <end position="30"/>
    </location>
</feature>
<accession>W6U304</accession>
<feature type="compositionally biased region" description="Basic and acidic residues" evidence="1">
    <location>
        <begin position="131"/>
        <end position="150"/>
    </location>
</feature>
<dbReference type="Proteomes" id="UP000019149">
    <property type="component" value="Unassembled WGS sequence"/>
</dbReference>
<feature type="compositionally biased region" description="Basic and acidic residues" evidence="1">
    <location>
        <begin position="65"/>
        <end position="106"/>
    </location>
</feature>
<keyword evidence="3" id="KW-1185">Reference proteome</keyword>